<dbReference type="PANTHER" id="PTHR42776:SF4">
    <property type="entry name" value="ACYLAMINO-ACID-RELEASING ENZYME"/>
    <property type="match status" value="1"/>
</dbReference>
<organism evidence="10 11">
    <name type="scientific">Saprolegnia diclina (strain VS20)</name>
    <dbReference type="NCBI Taxonomy" id="1156394"/>
    <lineage>
        <taxon>Eukaryota</taxon>
        <taxon>Sar</taxon>
        <taxon>Stramenopiles</taxon>
        <taxon>Oomycota</taxon>
        <taxon>Saprolegniomycetes</taxon>
        <taxon>Saprolegniales</taxon>
        <taxon>Saprolegniaceae</taxon>
        <taxon>Saprolegnia</taxon>
    </lineage>
</organism>
<accession>T0PWJ8</accession>
<dbReference type="GeneID" id="19956273"/>
<evidence type="ECO:0000259" key="9">
    <source>
        <dbReference type="Pfam" id="PF19283"/>
    </source>
</evidence>
<dbReference type="Pfam" id="PF00326">
    <property type="entry name" value="Peptidase_S9"/>
    <property type="match status" value="1"/>
</dbReference>
<evidence type="ECO:0000256" key="7">
    <source>
        <dbReference type="ARBA" id="ARBA00022801"/>
    </source>
</evidence>
<evidence type="ECO:0000256" key="3">
    <source>
        <dbReference type="ARBA" id="ARBA00010040"/>
    </source>
</evidence>
<dbReference type="SUPFAM" id="SSF82171">
    <property type="entry name" value="DPP6 N-terminal domain-like"/>
    <property type="match status" value="1"/>
</dbReference>
<dbReference type="InParanoid" id="T0PWJ8"/>
<feature type="domain" description="Acylamino-acid-releasing enzyme N-terminal" evidence="9">
    <location>
        <begin position="59"/>
        <end position="434"/>
    </location>
</feature>
<dbReference type="Gene3D" id="3.40.50.1820">
    <property type="entry name" value="alpha/beta hydrolase"/>
    <property type="match status" value="1"/>
</dbReference>
<dbReference type="GO" id="GO:0006508">
    <property type="term" value="P:proteolysis"/>
    <property type="evidence" value="ECO:0007669"/>
    <property type="project" value="InterPro"/>
</dbReference>
<name>T0PWJ8_SAPDV</name>
<dbReference type="PANTHER" id="PTHR42776">
    <property type="entry name" value="SERINE PEPTIDASE S9 FAMILY MEMBER"/>
    <property type="match status" value="1"/>
</dbReference>
<comment type="catalytic activity">
    <reaction evidence="1">
        <text>Cleavage of an N-acetyl or N-formyl amino acid from the N-terminus of a polypeptide.</text>
        <dbReference type="EC" id="3.4.19.1"/>
    </reaction>
</comment>
<dbReference type="EMBL" id="JH767226">
    <property type="protein sequence ID" value="EQC26606.1"/>
    <property type="molecule type" value="Genomic_DNA"/>
</dbReference>
<evidence type="ECO:0000313" key="10">
    <source>
        <dbReference type="EMBL" id="EQC26606.1"/>
    </source>
</evidence>
<evidence type="ECO:0000256" key="4">
    <source>
        <dbReference type="ARBA" id="ARBA00011881"/>
    </source>
</evidence>
<keyword evidence="6" id="KW-0963">Cytoplasm</keyword>
<evidence type="ECO:0000256" key="6">
    <source>
        <dbReference type="ARBA" id="ARBA00022490"/>
    </source>
</evidence>
<proteinExistence type="inferred from homology"/>
<feature type="domain" description="Peptidase S9 prolyl oligopeptidase catalytic" evidence="8">
    <location>
        <begin position="536"/>
        <end position="739"/>
    </location>
</feature>
<reference evidence="10 11" key="1">
    <citation type="submission" date="2012-04" db="EMBL/GenBank/DDBJ databases">
        <title>The Genome Sequence of Saprolegnia declina VS20.</title>
        <authorList>
            <consortium name="The Broad Institute Genome Sequencing Platform"/>
            <person name="Russ C."/>
            <person name="Nusbaum C."/>
            <person name="Tyler B."/>
            <person name="van West P."/>
            <person name="Dieguez-Uribeondo J."/>
            <person name="de Bruijn I."/>
            <person name="Tripathy S."/>
            <person name="Jiang R."/>
            <person name="Young S.K."/>
            <person name="Zeng Q."/>
            <person name="Gargeya S."/>
            <person name="Fitzgerald M."/>
            <person name="Haas B."/>
            <person name="Abouelleil A."/>
            <person name="Alvarado L."/>
            <person name="Arachchi H.M."/>
            <person name="Berlin A."/>
            <person name="Chapman S.B."/>
            <person name="Goldberg J."/>
            <person name="Griggs A."/>
            <person name="Gujja S."/>
            <person name="Hansen M."/>
            <person name="Howarth C."/>
            <person name="Imamovic A."/>
            <person name="Larimer J."/>
            <person name="McCowen C."/>
            <person name="Montmayeur A."/>
            <person name="Murphy C."/>
            <person name="Neiman D."/>
            <person name="Pearson M."/>
            <person name="Priest M."/>
            <person name="Roberts A."/>
            <person name="Saif S."/>
            <person name="Shea T."/>
            <person name="Sisk P."/>
            <person name="Sykes S."/>
            <person name="Wortman J."/>
            <person name="Nusbaum C."/>
            <person name="Birren B."/>
        </authorList>
    </citation>
    <scope>NUCLEOTIDE SEQUENCE [LARGE SCALE GENOMIC DNA]</scope>
    <source>
        <strain evidence="10 11">VS20</strain>
    </source>
</reference>
<dbReference type="InterPro" id="IPR045550">
    <property type="entry name" value="AARE_N"/>
</dbReference>
<dbReference type="InterPro" id="IPR029058">
    <property type="entry name" value="AB_hydrolase_fold"/>
</dbReference>
<comment type="subunit">
    <text evidence="4">Homotetramer.</text>
</comment>
<dbReference type="OMA" id="QEIATPF"/>
<evidence type="ECO:0000256" key="5">
    <source>
        <dbReference type="ARBA" id="ARBA00012917"/>
    </source>
</evidence>
<evidence type="ECO:0000313" key="11">
    <source>
        <dbReference type="Proteomes" id="UP000030762"/>
    </source>
</evidence>
<evidence type="ECO:0000256" key="1">
    <source>
        <dbReference type="ARBA" id="ARBA00000721"/>
    </source>
</evidence>
<dbReference type="OrthoDB" id="416344at2759"/>
<dbReference type="InterPro" id="IPR001375">
    <property type="entry name" value="Peptidase_S9_cat"/>
</dbReference>
<dbReference type="RefSeq" id="XP_008619944.1">
    <property type="nucleotide sequence ID" value="XM_008621722.1"/>
</dbReference>
<dbReference type="EC" id="3.4.19.1" evidence="5"/>
<keyword evidence="11" id="KW-1185">Reference proteome</keyword>
<dbReference type="GO" id="GO:0004252">
    <property type="term" value="F:serine-type endopeptidase activity"/>
    <property type="evidence" value="ECO:0007669"/>
    <property type="project" value="TreeGrafter"/>
</dbReference>
<dbReference type="GO" id="GO:0005737">
    <property type="term" value="C:cytoplasm"/>
    <property type="evidence" value="ECO:0007669"/>
    <property type="project" value="UniProtKB-SubCell"/>
</dbReference>
<dbReference type="SUPFAM" id="SSF53474">
    <property type="entry name" value="alpha/beta-Hydrolases"/>
    <property type="match status" value="1"/>
</dbReference>
<dbReference type="Proteomes" id="UP000030762">
    <property type="component" value="Unassembled WGS sequence"/>
</dbReference>
<dbReference type="VEuPathDB" id="FungiDB:SDRG_15546"/>
<comment type="similarity">
    <text evidence="3">Belongs to the peptidase S9C family.</text>
</comment>
<evidence type="ECO:0000259" key="8">
    <source>
        <dbReference type="Pfam" id="PF00326"/>
    </source>
</evidence>
<gene>
    <name evidence="10" type="ORF">SDRG_15546</name>
</gene>
<dbReference type="Pfam" id="PF19283">
    <property type="entry name" value="APEH_N"/>
    <property type="match status" value="1"/>
</dbReference>
<keyword evidence="7" id="KW-0378">Hydrolase</keyword>
<evidence type="ECO:0000256" key="2">
    <source>
        <dbReference type="ARBA" id="ARBA00004496"/>
    </source>
</evidence>
<sequence length="759" mass="81537">MGSCPFCDPRRSSMTPETTAYATKASDLLTDIERTQRILAGGSLISTVPGTVHATLVWKQRDLINGTNVVTQAQHIVHGDTVFRGLPTSYDAKAVSISPSQKFRLIVTDAEDKTYRFSFFDAHHLVAVHHTTKDLHGALYTGPTDGSIVWSGDESSVFYLAERKEKEGMPFWVNPNSKPTPATDADLRGTQYDRKPDWGEQNVGKRTSRIFRLSLVSGKIDEVPGVPDDLTIAELEMHAGANTLLFTGIATTRRLGLIYCYNRVKHVYALPLGTENAVAAHLVPDSVCGTTRSARVSPDGRSVAYLGTRDVPTHNTTSLLYIVDFASRAERIVVDVVDEPTPGYTAAPSSAFNGLYMNSLLPRCWSVDGQHILCNTEVGARGVWKHIRVESGVVSSPAYLLGDATGHETLLDVAGTTALVVVSTPVAPSAVYIVQLDATTLDVVGRVLLDDQAPTRHIASWAVKAVPSVSIPGTSFSPLAASATPLLPQVESSAPYEAIVVLPSTPAPVDGFPVVLDLHGGPHGYAPATYRAPYDYLCALGFAVVTVNYRGSTGYGRLALESLVGRVGTQDVGDCHRGLLHVLDTYKDTLNANQVHVSGGSHGGFLGAHLIGQYPGYYRSAVLRNPVTNVVSQIFTSDIPDWGLAVTGIGAFESLVATAAVTPTVGDNGNRLACLARMWEMSPMANDLAKVSTPVLFGLGAKDLRVPPTEGLQLNDSLSHHGVETRVLWYPDDCHPLDSVKTYADFAVNWALWLHAHSA</sequence>
<comment type="subcellular location">
    <subcellularLocation>
        <location evidence="2">Cytoplasm</location>
    </subcellularLocation>
</comment>
<dbReference type="eggNOG" id="KOG2100">
    <property type="taxonomic scope" value="Eukaryota"/>
</dbReference>
<dbReference type="STRING" id="1156394.T0PWJ8"/>
<dbReference type="GO" id="GO:0008242">
    <property type="term" value="F:omega peptidase activity"/>
    <property type="evidence" value="ECO:0007669"/>
    <property type="project" value="UniProtKB-EC"/>
</dbReference>
<protein>
    <recommendedName>
        <fullName evidence="5">acylaminoacyl-peptidase</fullName>
        <ecNumber evidence="5">3.4.19.1</ecNumber>
    </recommendedName>
</protein>
<dbReference type="AlphaFoldDB" id="T0PWJ8"/>